<organism evidence="3 4">
    <name type="scientific">Colwellia chukchiensis</name>
    <dbReference type="NCBI Taxonomy" id="641665"/>
    <lineage>
        <taxon>Bacteria</taxon>
        <taxon>Pseudomonadati</taxon>
        <taxon>Pseudomonadota</taxon>
        <taxon>Gammaproteobacteria</taxon>
        <taxon>Alteromonadales</taxon>
        <taxon>Colwelliaceae</taxon>
        <taxon>Colwellia</taxon>
    </lineage>
</organism>
<reference evidence="4" key="1">
    <citation type="submission" date="2016-10" db="EMBL/GenBank/DDBJ databases">
        <authorList>
            <person name="Varghese N."/>
            <person name="Submissions S."/>
        </authorList>
    </citation>
    <scope>NUCLEOTIDE SEQUENCE [LARGE SCALE GENOMIC DNA]</scope>
    <source>
        <strain evidence="4">CGMCC 1.9127</strain>
    </source>
</reference>
<dbReference type="SUPFAM" id="SSF103088">
    <property type="entry name" value="OmpA-like"/>
    <property type="match status" value="1"/>
</dbReference>
<feature type="transmembrane region" description="Helical" evidence="1">
    <location>
        <begin position="294"/>
        <end position="312"/>
    </location>
</feature>
<proteinExistence type="predicted"/>
<dbReference type="Pfam" id="PF00691">
    <property type="entry name" value="OmpA"/>
    <property type="match status" value="1"/>
</dbReference>
<keyword evidence="1" id="KW-1133">Transmembrane helix</keyword>
<dbReference type="Proteomes" id="UP000199297">
    <property type="component" value="Unassembled WGS sequence"/>
</dbReference>
<keyword evidence="1" id="KW-0812">Transmembrane</keyword>
<dbReference type="Gene3D" id="3.30.1330.60">
    <property type="entry name" value="OmpA-like domain"/>
    <property type="match status" value="1"/>
</dbReference>
<keyword evidence="1" id="KW-0472">Membrane</keyword>
<dbReference type="InterPro" id="IPR006665">
    <property type="entry name" value="OmpA-like"/>
</dbReference>
<dbReference type="InterPro" id="IPR036737">
    <property type="entry name" value="OmpA-like_sf"/>
</dbReference>
<sequence length="591" mass="66153">MPSEAAQNPKDPAQQLETVRRLILGKDNSRVTQSIEKDARRIVSNVVTEALHDRQKQDHSVDKVLQPLIEQSVKQSVANNSEQMVSALYPLVGSLVRKSVAAFLSDFMEKTNQLLENSLTIKGLKWRLKARQSGVSYAQYVAAQTFVYRVEHVFLIHRETGLLLHSIALENENNSNADIVSAMLTAINDFVADSFLNDEAGQKEQLQEISTDNFNLIIKPGPSAFVVAAVSGQPPQRLSDQLQVVVENIHQLFFDELNNFSGDNSAFASSDALLRDCLLSEQKSTGSDKKKPPLFAWAIVMFVVILAGYQAIDWLKKNQLQQQVMLIEQQAGIIVKQLKINQLDDVSLDIWRDPDAIDIQQWLRNNGINEQNFKVTERRFYSLDDAILRARASRILSAYPDIIAHWQEQQLVLSGSLDYLQTEQLVQRLKSAGFDTDTNLTITKLQPPSTKPLVEALSIKQQLFDELVGRIATIQLSFAVASESIEPQMQTRLQKLYDYLQQLEPLAKSLKINYGLLILGSSDSSGSQAHNNIISIKRANNVAALLQQKGIAKEKIFVAGIGTVDIASISHATRSVMFNVMYTYQDGHVIR</sequence>
<dbReference type="AlphaFoldDB" id="A0A1H7SUQ2"/>
<name>A0A1H7SUQ2_9GAMM</name>
<dbReference type="STRING" id="641665.GCA_002104455_02021"/>
<evidence type="ECO:0000313" key="3">
    <source>
        <dbReference type="EMBL" id="SEL76340.1"/>
    </source>
</evidence>
<gene>
    <name evidence="3" type="ORF">SAMN05216262_12113</name>
</gene>
<evidence type="ECO:0000313" key="4">
    <source>
        <dbReference type="Proteomes" id="UP000199297"/>
    </source>
</evidence>
<accession>A0A1H7SUQ2</accession>
<dbReference type="EMBL" id="FOBI01000021">
    <property type="protein sequence ID" value="SEL76340.1"/>
    <property type="molecule type" value="Genomic_DNA"/>
</dbReference>
<evidence type="ECO:0000259" key="2">
    <source>
        <dbReference type="Pfam" id="PF00691"/>
    </source>
</evidence>
<feature type="domain" description="OmpA-like" evidence="2">
    <location>
        <begin position="478"/>
        <end position="567"/>
    </location>
</feature>
<protein>
    <submittedName>
        <fullName evidence="3">Outer membrane protein OmpA</fullName>
    </submittedName>
</protein>
<dbReference type="OrthoDB" id="5347798at2"/>
<evidence type="ECO:0000256" key="1">
    <source>
        <dbReference type="SAM" id="Phobius"/>
    </source>
</evidence>
<keyword evidence="4" id="KW-1185">Reference proteome</keyword>
<dbReference type="RefSeq" id="WP_085285970.1">
    <property type="nucleotide sequence ID" value="NZ_FOBI01000021.1"/>
</dbReference>